<evidence type="ECO:0000313" key="1">
    <source>
        <dbReference type="EMBL" id="KAG0413750.1"/>
    </source>
</evidence>
<dbReference type="EMBL" id="JABSTQ010011235">
    <property type="protein sequence ID" value="KAG0413750.1"/>
    <property type="molecule type" value="Genomic_DNA"/>
</dbReference>
<organism evidence="1 2">
    <name type="scientific">Ixodes persulcatus</name>
    <name type="common">Taiga tick</name>
    <dbReference type="NCBI Taxonomy" id="34615"/>
    <lineage>
        <taxon>Eukaryota</taxon>
        <taxon>Metazoa</taxon>
        <taxon>Ecdysozoa</taxon>
        <taxon>Arthropoda</taxon>
        <taxon>Chelicerata</taxon>
        <taxon>Arachnida</taxon>
        <taxon>Acari</taxon>
        <taxon>Parasitiformes</taxon>
        <taxon>Ixodida</taxon>
        <taxon>Ixodoidea</taxon>
        <taxon>Ixodidae</taxon>
        <taxon>Ixodinae</taxon>
        <taxon>Ixodes</taxon>
    </lineage>
</organism>
<proteinExistence type="predicted"/>
<keyword evidence="2" id="KW-1185">Reference proteome</keyword>
<evidence type="ECO:0000313" key="2">
    <source>
        <dbReference type="Proteomes" id="UP000805193"/>
    </source>
</evidence>
<reference evidence="1 2" key="1">
    <citation type="journal article" date="2020" name="Cell">
        <title>Large-Scale Comparative Analyses of Tick Genomes Elucidate Their Genetic Diversity and Vector Capacities.</title>
        <authorList>
            <consortium name="Tick Genome and Microbiome Consortium (TIGMIC)"/>
            <person name="Jia N."/>
            <person name="Wang J."/>
            <person name="Shi W."/>
            <person name="Du L."/>
            <person name="Sun Y."/>
            <person name="Zhan W."/>
            <person name="Jiang J.F."/>
            <person name="Wang Q."/>
            <person name="Zhang B."/>
            <person name="Ji P."/>
            <person name="Bell-Sakyi L."/>
            <person name="Cui X.M."/>
            <person name="Yuan T.T."/>
            <person name="Jiang B.G."/>
            <person name="Yang W.F."/>
            <person name="Lam T.T."/>
            <person name="Chang Q.C."/>
            <person name="Ding S.J."/>
            <person name="Wang X.J."/>
            <person name="Zhu J.G."/>
            <person name="Ruan X.D."/>
            <person name="Zhao L."/>
            <person name="Wei J.T."/>
            <person name="Ye R.Z."/>
            <person name="Que T.C."/>
            <person name="Du C.H."/>
            <person name="Zhou Y.H."/>
            <person name="Cheng J.X."/>
            <person name="Dai P.F."/>
            <person name="Guo W.B."/>
            <person name="Han X.H."/>
            <person name="Huang E.J."/>
            <person name="Li L.F."/>
            <person name="Wei W."/>
            <person name="Gao Y.C."/>
            <person name="Liu J.Z."/>
            <person name="Shao H.Z."/>
            <person name="Wang X."/>
            <person name="Wang C.C."/>
            <person name="Yang T.C."/>
            <person name="Huo Q.B."/>
            <person name="Li W."/>
            <person name="Chen H.Y."/>
            <person name="Chen S.E."/>
            <person name="Zhou L.G."/>
            <person name="Ni X.B."/>
            <person name="Tian J.H."/>
            <person name="Sheng Y."/>
            <person name="Liu T."/>
            <person name="Pan Y.S."/>
            <person name="Xia L.Y."/>
            <person name="Li J."/>
            <person name="Zhao F."/>
            <person name="Cao W.C."/>
        </authorList>
    </citation>
    <scope>NUCLEOTIDE SEQUENCE [LARGE SCALE GENOMIC DNA]</scope>
    <source>
        <strain evidence="1">Iper-2018</strain>
    </source>
</reference>
<sequence>MLNTAAVSRITFPPTQSLMASWDRWCETTDEHDDNLRPGLSHTFAPPLLGFRIHSVRAALPWGCSRRSDASIVCFAAASSAIAGSILAEHWPDSPPSALHTRTRDSF</sequence>
<accession>A0AC60P322</accession>
<dbReference type="Proteomes" id="UP000805193">
    <property type="component" value="Unassembled WGS sequence"/>
</dbReference>
<protein>
    <submittedName>
        <fullName evidence="1">Uncharacterized protein</fullName>
    </submittedName>
</protein>
<comment type="caution">
    <text evidence="1">The sequence shown here is derived from an EMBL/GenBank/DDBJ whole genome shotgun (WGS) entry which is preliminary data.</text>
</comment>
<gene>
    <name evidence="1" type="ORF">HPB47_009083</name>
</gene>
<name>A0AC60P322_IXOPE</name>